<dbReference type="EMBL" id="BMVB01000010">
    <property type="protein sequence ID" value="GHC55157.1"/>
    <property type="molecule type" value="Genomic_DNA"/>
</dbReference>
<dbReference type="Gene3D" id="3.30.70.120">
    <property type="match status" value="1"/>
</dbReference>
<name>A0A918TMV5_STRCJ</name>
<sequence>MTPYRLVPAARLVITVLNGALWRRKPLHAELVRRAHRFGLGNTAVFQGIEGYGADGVIHTSRLLSLSDRLPLLIVATDEEPRIRGFLEALDPGMDLESVVIQQVQTVEFRSPEGEPRP</sequence>
<dbReference type="InterPro" id="IPR011322">
    <property type="entry name" value="N-reg_PII-like_a/b"/>
</dbReference>
<proteinExistence type="inferred from homology"/>
<gene>
    <name evidence="2" type="ORF">GCM10010507_34480</name>
</gene>
<dbReference type="Proteomes" id="UP000646244">
    <property type="component" value="Unassembled WGS sequence"/>
</dbReference>
<dbReference type="PANTHER" id="PTHR35983:SF1">
    <property type="entry name" value="UPF0166 PROTEIN TM_0021"/>
    <property type="match status" value="1"/>
</dbReference>
<dbReference type="InterPro" id="IPR003793">
    <property type="entry name" value="UPF0166"/>
</dbReference>
<reference evidence="2" key="1">
    <citation type="journal article" date="2014" name="Int. J. Syst. Evol. Microbiol.">
        <title>Complete genome sequence of Corynebacterium casei LMG S-19264T (=DSM 44701T), isolated from a smear-ripened cheese.</title>
        <authorList>
            <consortium name="US DOE Joint Genome Institute (JGI-PGF)"/>
            <person name="Walter F."/>
            <person name="Albersmeier A."/>
            <person name="Kalinowski J."/>
            <person name="Ruckert C."/>
        </authorList>
    </citation>
    <scope>NUCLEOTIDE SEQUENCE</scope>
    <source>
        <strain evidence="2">JCM 4633</strain>
    </source>
</reference>
<dbReference type="SUPFAM" id="SSF54913">
    <property type="entry name" value="GlnB-like"/>
    <property type="match status" value="1"/>
</dbReference>
<dbReference type="Pfam" id="PF02641">
    <property type="entry name" value="DUF190"/>
    <property type="match status" value="1"/>
</dbReference>
<evidence type="ECO:0000313" key="3">
    <source>
        <dbReference type="Proteomes" id="UP000646244"/>
    </source>
</evidence>
<accession>A0A918TMV5</accession>
<reference evidence="2" key="2">
    <citation type="submission" date="2020-09" db="EMBL/GenBank/DDBJ databases">
        <authorList>
            <person name="Sun Q."/>
            <person name="Ohkuma M."/>
        </authorList>
    </citation>
    <scope>NUCLEOTIDE SEQUENCE</scope>
    <source>
        <strain evidence="2">JCM 4633</strain>
    </source>
</reference>
<evidence type="ECO:0008006" key="4">
    <source>
        <dbReference type="Google" id="ProtNLM"/>
    </source>
</evidence>
<evidence type="ECO:0000313" key="2">
    <source>
        <dbReference type="EMBL" id="GHC55157.1"/>
    </source>
</evidence>
<dbReference type="PANTHER" id="PTHR35983">
    <property type="entry name" value="UPF0166 PROTEIN TM_0021"/>
    <property type="match status" value="1"/>
</dbReference>
<evidence type="ECO:0000256" key="1">
    <source>
        <dbReference type="ARBA" id="ARBA00010554"/>
    </source>
</evidence>
<organism evidence="2 3">
    <name type="scientific">Streptomyces cinnamoneus</name>
    <name type="common">Streptoverticillium cinnamoneum</name>
    <dbReference type="NCBI Taxonomy" id="53446"/>
    <lineage>
        <taxon>Bacteria</taxon>
        <taxon>Bacillati</taxon>
        <taxon>Actinomycetota</taxon>
        <taxon>Actinomycetes</taxon>
        <taxon>Kitasatosporales</taxon>
        <taxon>Streptomycetaceae</taxon>
        <taxon>Streptomyces</taxon>
        <taxon>Streptomyces cinnamoneus group</taxon>
    </lineage>
</organism>
<comment type="caution">
    <text evidence="2">The sequence shown here is derived from an EMBL/GenBank/DDBJ whole genome shotgun (WGS) entry which is preliminary data.</text>
</comment>
<protein>
    <recommendedName>
        <fullName evidence="4">DUF190 domain-containing protein</fullName>
    </recommendedName>
</protein>
<dbReference type="AlphaFoldDB" id="A0A918TMV5"/>
<dbReference type="InterPro" id="IPR015867">
    <property type="entry name" value="N-reg_PII/ATP_PRibTrfase_C"/>
</dbReference>
<comment type="similarity">
    <text evidence="1">Belongs to the UPF0166 family.</text>
</comment>
<dbReference type="RefSeq" id="WP_190110686.1">
    <property type="nucleotide sequence ID" value="NZ_BMVB01000010.1"/>
</dbReference>